<dbReference type="InterPro" id="IPR018636">
    <property type="entry name" value="DUF2058"/>
</dbReference>
<reference evidence="2 3" key="1">
    <citation type="submission" date="2011-09" db="EMBL/GenBank/DDBJ databases">
        <title>Complete sequence of chromosome of Thioflavicoccus mobilis 8321.</title>
        <authorList>
            <consortium name="US DOE Joint Genome Institute"/>
            <person name="Lucas S."/>
            <person name="Han J."/>
            <person name="Lapidus A."/>
            <person name="Cheng J.-F."/>
            <person name="Goodwin L."/>
            <person name="Pitluck S."/>
            <person name="Peters L."/>
            <person name="Ovchinnikova G."/>
            <person name="Lu M."/>
            <person name="Detter J.C."/>
            <person name="Han C."/>
            <person name="Tapia R."/>
            <person name="Land M."/>
            <person name="Hauser L."/>
            <person name="Kyrpides N."/>
            <person name="Ivanova N."/>
            <person name="Pagani I."/>
            <person name="Vogl K."/>
            <person name="Liu Z."/>
            <person name="Imhoff J."/>
            <person name="Thiel V."/>
            <person name="Frigaard N.-U."/>
            <person name="Bryant D."/>
            <person name="Woyke T."/>
        </authorList>
    </citation>
    <scope>NUCLEOTIDE SEQUENCE [LARGE SCALE GENOMIC DNA]</scope>
    <source>
        <strain evidence="2 3">8321</strain>
    </source>
</reference>
<feature type="compositionally biased region" description="Basic and acidic residues" evidence="1">
    <location>
        <begin position="53"/>
        <end position="84"/>
    </location>
</feature>
<accession>L0GXK6</accession>
<evidence type="ECO:0000313" key="3">
    <source>
        <dbReference type="Proteomes" id="UP000010816"/>
    </source>
</evidence>
<feature type="region of interest" description="Disordered" evidence="1">
    <location>
        <begin position="31"/>
        <end position="84"/>
    </location>
</feature>
<dbReference type="eggNOG" id="COG3122">
    <property type="taxonomic scope" value="Bacteria"/>
</dbReference>
<dbReference type="KEGG" id="tmb:Thimo_1961"/>
<dbReference type="AlphaFoldDB" id="L0GXK6"/>
<evidence type="ECO:0008006" key="4">
    <source>
        <dbReference type="Google" id="ProtNLM"/>
    </source>
</evidence>
<dbReference type="Pfam" id="PF09831">
    <property type="entry name" value="DUF2058"/>
    <property type="match status" value="1"/>
</dbReference>
<protein>
    <recommendedName>
        <fullName evidence="4">Nucleoprotein/polynucleotide-associated enzyme</fullName>
    </recommendedName>
</protein>
<keyword evidence="3" id="KW-1185">Reference proteome</keyword>
<gene>
    <name evidence="2" type="ORF">Thimo_1961</name>
</gene>
<evidence type="ECO:0000313" key="2">
    <source>
        <dbReference type="EMBL" id="AGA90726.1"/>
    </source>
</evidence>
<dbReference type="HOGENOM" id="CLU_098678_2_1_6"/>
<dbReference type="STRING" id="765912.Thimo_1961"/>
<name>L0GXK6_9GAMM</name>
<dbReference type="EMBL" id="CP003051">
    <property type="protein sequence ID" value="AGA90726.1"/>
    <property type="molecule type" value="Genomic_DNA"/>
</dbReference>
<proteinExistence type="predicted"/>
<sequence>MTGRHRGDLLKVGNSLQEQLLKAGLVDEQKLKQARSDKRKKGKAAPKGAAHVDPAREQARRAQAEKAKRDRELNRQHQEATRRKALDNELRELIHAHRLSRDGGEVAFNFTDGSTLKRLYLRREQQQQVVDGNLAVVRQDTFYELIPAAIAERVAARQPERIIVFNKPGTESGEDDDYAEFKVPDDLMW</sequence>
<organism evidence="2 3">
    <name type="scientific">Thioflavicoccus mobilis 8321</name>
    <dbReference type="NCBI Taxonomy" id="765912"/>
    <lineage>
        <taxon>Bacteria</taxon>
        <taxon>Pseudomonadati</taxon>
        <taxon>Pseudomonadota</taxon>
        <taxon>Gammaproteobacteria</taxon>
        <taxon>Chromatiales</taxon>
        <taxon>Chromatiaceae</taxon>
        <taxon>Thioflavicoccus</taxon>
    </lineage>
</organism>
<evidence type="ECO:0000256" key="1">
    <source>
        <dbReference type="SAM" id="MobiDB-lite"/>
    </source>
</evidence>
<dbReference type="Proteomes" id="UP000010816">
    <property type="component" value="Chromosome"/>
</dbReference>